<evidence type="ECO:0000313" key="2">
    <source>
        <dbReference type="EMBL" id="JAS18457.1"/>
    </source>
</evidence>
<feature type="compositionally biased region" description="Basic and acidic residues" evidence="1">
    <location>
        <begin position="84"/>
        <end position="99"/>
    </location>
</feature>
<protein>
    <submittedName>
        <fullName evidence="2">Uncharacterized protein</fullName>
    </submittedName>
</protein>
<dbReference type="AlphaFoldDB" id="A0A1B6CYD8"/>
<dbReference type="EMBL" id="GEDC01018841">
    <property type="protein sequence ID" value="JAS18457.1"/>
    <property type="molecule type" value="Transcribed_RNA"/>
</dbReference>
<gene>
    <name evidence="2" type="ORF">g.1411</name>
</gene>
<accession>A0A1B6CYD8</accession>
<feature type="non-terminal residue" evidence="2">
    <location>
        <position position="1"/>
    </location>
</feature>
<name>A0A1B6CYD8_9HEMI</name>
<organism evidence="2">
    <name type="scientific">Clastoptera arizonana</name>
    <name type="common">Arizona spittle bug</name>
    <dbReference type="NCBI Taxonomy" id="38151"/>
    <lineage>
        <taxon>Eukaryota</taxon>
        <taxon>Metazoa</taxon>
        <taxon>Ecdysozoa</taxon>
        <taxon>Arthropoda</taxon>
        <taxon>Hexapoda</taxon>
        <taxon>Insecta</taxon>
        <taxon>Pterygota</taxon>
        <taxon>Neoptera</taxon>
        <taxon>Paraneoptera</taxon>
        <taxon>Hemiptera</taxon>
        <taxon>Auchenorrhyncha</taxon>
        <taxon>Cercopoidea</taxon>
        <taxon>Clastopteridae</taxon>
        <taxon>Clastoptera</taxon>
    </lineage>
</organism>
<evidence type="ECO:0000256" key="1">
    <source>
        <dbReference type="SAM" id="MobiDB-lite"/>
    </source>
</evidence>
<feature type="region of interest" description="Disordered" evidence="1">
    <location>
        <begin position="79"/>
        <end position="99"/>
    </location>
</feature>
<proteinExistence type="predicted"/>
<reference evidence="2" key="1">
    <citation type="submission" date="2015-12" db="EMBL/GenBank/DDBJ databases">
        <title>De novo transcriptome assembly of four potential Pierce s Disease insect vectors from Arizona vineyards.</title>
        <authorList>
            <person name="Tassone E.E."/>
        </authorList>
    </citation>
    <scope>NUCLEOTIDE SEQUENCE</scope>
</reference>
<sequence length="99" mass="11300">IFKTLIRIHSLWVFGRISYLKRLPEFQRHYLVEDGVDGGGDVVQDARDVRGYEVEFYGEGRGRLVLGLEVDGDEALGVEGCPADEERHHHSNQHFEHPA</sequence>